<dbReference type="EMBL" id="AVOT02118638">
    <property type="protein sequence ID" value="MBW0584652.1"/>
    <property type="molecule type" value="Genomic_DNA"/>
</dbReference>
<feature type="compositionally biased region" description="Polar residues" evidence="1">
    <location>
        <begin position="74"/>
        <end position="89"/>
    </location>
</feature>
<name>A0A9Q3KPJ0_9BASI</name>
<gene>
    <name evidence="2" type="ORF">O181_124367</name>
</gene>
<dbReference type="Proteomes" id="UP000765509">
    <property type="component" value="Unassembled WGS sequence"/>
</dbReference>
<evidence type="ECO:0000313" key="2">
    <source>
        <dbReference type="EMBL" id="MBW0584652.1"/>
    </source>
</evidence>
<evidence type="ECO:0000313" key="3">
    <source>
        <dbReference type="Proteomes" id="UP000765509"/>
    </source>
</evidence>
<comment type="caution">
    <text evidence="2">The sequence shown here is derived from an EMBL/GenBank/DDBJ whole genome shotgun (WGS) entry which is preliminary data.</text>
</comment>
<evidence type="ECO:0000256" key="1">
    <source>
        <dbReference type="SAM" id="MobiDB-lite"/>
    </source>
</evidence>
<organism evidence="2 3">
    <name type="scientific">Austropuccinia psidii MF-1</name>
    <dbReference type="NCBI Taxonomy" id="1389203"/>
    <lineage>
        <taxon>Eukaryota</taxon>
        <taxon>Fungi</taxon>
        <taxon>Dikarya</taxon>
        <taxon>Basidiomycota</taxon>
        <taxon>Pucciniomycotina</taxon>
        <taxon>Pucciniomycetes</taxon>
        <taxon>Pucciniales</taxon>
        <taxon>Sphaerophragmiaceae</taxon>
        <taxon>Austropuccinia</taxon>
    </lineage>
</organism>
<sequence length="269" mass="31293">MSQYKKYYTVYKDKDWEMLPQIHQGVMNSRHILKRFFTEEEIVVYSNEWNPLSSKPQIKNIKEYHSKKGGKQGRSPSSFHQQTSSQPTSPRREEEQEKELEETIFPKLQDSENPKRCHGQFLQHGQNFDGIQRQGGANNETTPFPKEITLSPGVLNTLTEVKDSILPLKDIKNSLLSLLEINNSLSSLTKIVVQNKKETDNIKFMVENNKPNVLIDNTQKLIQAQHELYKYIKDIKDKALTINYDVSIDNHTEQLNKLSISVERFEEKT</sequence>
<reference evidence="2" key="1">
    <citation type="submission" date="2021-03" db="EMBL/GenBank/DDBJ databases">
        <title>Draft genome sequence of rust myrtle Austropuccinia psidii MF-1, a brazilian biotype.</title>
        <authorList>
            <person name="Quecine M.C."/>
            <person name="Pachon D.M.R."/>
            <person name="Bonatelli M.L."/>
            <person name="Correr F.H."/>
            <person name="Franceschini L.M."/>
            <person name="Leite T.F."/>
            <person name="Margarido G.R.A."/>
            <person name="Almeida C.A."/>
            <person name="Ferrarezi J.A."/>
            <person name="Labate C.A."/>
        </authorList>
    </citation>
    <scope>NUCLEOTIDE SEQUENCE</scope>
    <source>
        <strain evidence="2">MF-1</strain>
    </source>
</reference>
<feature type="region of interest" description="Disordered" evidence="1">
    <location>
        <begin position="66"/>
        <end position="121"/>
    </location>
</feature>
<accession>A0A9Q3KPJ0</accession>
<proteinExistence type="predicted"/>
<protein>
    <submittedName>
        <fullName evidence="2">Uncharacterized protein</fullName>
    </submittedName>
</protein>
<keyword evidence="3" id="KW-1185">Reference proteome</keyword>
<dbReference type="AlphaFoldDB" id="A0A9Q3KPJ0"/>